<evidence type="ECO:0000256" key="1">
    <source>
        <dbReference type="SAM" id="MobiDB-lite"/>
    </source>
</evidence>
<comment type="caution">
    <text evidence="2">The sequence shown here is derived from an EMBL/GenBank/DDBJ whole genome shotgun (WGS) entry which is preliminary data.</text>
</comment>
<reference evidence="3" key="1">
    <citation type="journal article" date="2019" name="Int. J. Syst. Evol. Microbiol.">
        <title>The Global Catalogue of Microorganisms (GCM) 10K type strain sequencing project: providing services to taxonomists for standard genome sequencing and annotation.</title>
        <authorList>
            <consortium name="The Broad Institute Genomics Platform"/>
            <consortium name="The Broad Institute Genome Sequencing Center for Infectious Disease"/>
            <person name="Wu L."/>
            <person name="Ma J."/>
        </authorList>
    </citation>
    <scope>NUCLEOTIDE SEQUENCE [LARGE SCALE GENOMIC DNA]</scope>
    <source>
        <strain evidence="3">JCM 30846</strain>
    </source>
</reference>
<protein>
    <submittedName>
        <fullName evidence="2">Uncharacterized protein</fullName>
    </submittedName>
</protein>
<feature type="region of interest" description="Disordered" evidence="1">
    <location>
        <begin position="58"/>
        <end position="88"/>
    </location>
</feature>
<gene>
    <name evidence="2" type="ORF">GCM10023082_39420</name>
</gene>
<organism evidence="2 3">
    <name type="scientific">Streptomyces tremellae</name>
    <dbReference type="NCBI Taxonomy" id="1124239"/>
    <lineage>
        <taxon>Bacteria</taxon>
        <taxon>Bacillati</taxon>
        <taxon>Actinomycetota</taxon>
        <taxon>Actinomycetes</taxon>
        <taxon>Kitasatosporales</taxon>
        <taxon>Streptomycetaceae</taxon>
        <taxon>Streptomyces</taxon>
    </lineage>
</organism>
<keyword evidence="3" id="KW-1185">Reference proteome</keyword>
<name>A0ABP7FKL9_9ACTN</name>
<evidence type="ECO:0000313" key="2">
    <source>
        <dbReference type="EMBL" id="GAA3738313.1"/>
    </source>
</evidence>
<proteinExistence type="predicted"/>
<evidence type="ECO:0000313" key="3">
    <source>
        <dbReference type="Proteomes" id="UP001499884"/>
    </source>
</evidence>
<dbReference type="EMBL" id="BAABEP010000028">
    <property type="protein sequence ID" value="GAA3738313.1"/>
    <property type="molecule type" value="Genomic_DNA"/>
</dbReference>
<feature type="compositionally biased region" description="Gly residues" evidence="1">
    <location>
        <begin position="74"/>
        <end position="88"/>
    </location>
</feature>
<dbReference type="RefSeq" id="WP_345649010.1">
    <property type="nucleotide sequence ID" value="NZ_BAABEP010000028.1"/>
</dbReference>
<accession>A0ABP7FKL9</accession>
<dbReference type="InterPro" id="IPR028978">
    <property type="entry name" value="Chorismate_lyase_/UTRA_dom_sf"/>
</dbReference>
<dbReference type="Proteomes" id="UP001499884">
    <property type="component" value="Unassembled WGS sequence"/>
</dbReference>
<dbReference type="SUPFAM" id="SSF64288">
    <property type="entry name" value="Chorismate lyase-like"/>
    <property type="match status" value="1"/>
</dbReference>
<sequence>MPGQLLVPAPEIAAHLETEYGRPVSLVESLSRDRATGLAVLCSSPWNRPDRTRVVVEMDGPWQRPAPARDPEEGGTGGPSGSRCPLGG</sequence>